<keyword evidence="3" id="KW-0378">Hydrolase</keyword>
<dbReference type="Gene3D" id="3.60.15.10">
    <property type="entry name" value="Ribonuclease Z/Hydroxyacylglutathione hydrolase-like"/>
    <property type="match status" value="1"/>
</dbReference>
<dbReference type="Proteomes" id="UP000243884">
    <property type="component" value="Unassembled WGS sequence"/>
</dbReference>
<keyword evidence="7" id="KW-1185">Reference proteome</keyword>
<dbReference type="EMBL" id="FWXK01000004">
    <property type="protein sequence ID" value="SMC40559.1"/>
    <property type="molecule type" value="Genomic_DNA"/>
</dbReference>
<dbReference type="GO" id="GO:0046872">
    <property type="term" value="F:metal ion binding"/>
    <property type="evidence" value="ECO:0007669"/>
    <property type="project" value="UniProtKB-KW"/>
</dbReference>
<reference evidence="7" key="1">
    <citation type="submission" date="2017-04" db="EMBL/GenBank/DDBJ databases">
        <authorList>
            <person name="Varghese N."/>
            <person name="Submissions S."/>
        </authorList>
    </citation>
    <scope>NUCLEOTIDE SEQUENCE [LARGE SCALE GENOMIC DNA]</scope>
    <source>
        <strain evidence="7">DSM 21500</strain>
    </source>
</reference>
<sequence length="254" mass="29242">MPSVADPILIQYQNKNYLIDASMDANKLNEKEKRNLGLAKEAHIAESLAELNLTYEDIDAVLMTHMHNDHANGLTYLENGELMSRYPNATIYINAIEWDEVRHPNMRTKNTYIKGNWEPIQDQVQTFTDQIEIAPGITMEHTGGHSNGHTMIRLEQGEETIFHLADILLSCVHVNPLWVGAVDDYPMDSIAAKQKYLSEGLENGYRFIFYHDPFYRMIRYSEDGKEIIEGLKRSEPSLIPLTDKQDKFPQERES</sequence>
<proteinExistence type="inferred from homology"/>
<dbReference type="SUPFAM" id="SSF56281">
    <property type="entry name" value="Metallo-hydrolase/oxidoreductase"/>
    <property type="match status" value="1"/>
</dbReference>
<dbReference type="PANTHER" id="PTHR42978">
    <property type="entry name" value="QUORUM-QUENCHING LACTONASE YTNP-RELATED-RELATED"/>
    <property type="match status" value="1"/>
</dbReference>
<name>A0A1W1YWL1_9LACT</name>
<organism evidence="6 7">
    <name type="scientific">Aerococcus suis</name>
    <dbReference type="NCBI Taxonomy" id="371602"/>
    <lineage>
        <taxon>Bacteria</taxon>
        <taxon>Bacillati</taxon>
        <taxon>Bacillota</taxon>
        <taxon>Bacilli</taxon>
        <taxon>Lactobacillales</taxon>
        <taxon>Aerococcaceae</taxon>
        <taxon>Aerococcus</taxon>
    </lineage>
</organism>
<evidence type="ECO:0000313" key="7">
    <source>
        <dbReference type="Proteomes" id="UP000243884"/>
    </source>
</evidence>
<feature type="domain" description="Metallo-beta-lactamase" evidence="5">
    <location>
        <begin position="4"/>
        <end position="211"/>
    </location>
</feature>
<dbReference type="InterPro" id="IPR001279">
    <property type="entry name" value="Metallo-B-lactamas"/>
</dbReference>
<accession>A0A1W1YWL1</accession>
<dbReference type="SMART" id="SM00849">
    <property type="entry name" value="Lactamase_B"/>
    <property type="match status" value="1"/>
</dbReference>
<dbReference type="Pfam" id="PF00753">
    <property type="entry name" value="Lactamase_B"/>
    <property type="match status" value="1"/>
</dbReference>
<evidence type="ECO:0000256" key="3">
    <source>
        <dbReference type="ARBA" id="ARBA00022801"/>
    </source>
</evidence>
<evidence type="ECO:0000256" key="2">
    <source>
        <dbReference type="ARBA" id="ARBA00022723"/>
    </source>
</evidence>
<evidence type="ECO:0000259" key="5">
    <source>
        <dbReference type="SMART" id="SM00849"/>
    </source>
</evidence>
<dbReference type="AlphaFoldDB" id="A0A1W1YWL1"/>
<dbReference type="GO" id="GO:0016787">
    <property type="term" value="F:hydrolase activity"/>
    <property type="evidence" value="ECO:0007669"/>
    <property type="project" value="UniProtKB-KW"/>
</dbReference>
<evidence type="ECO:0000256" key="1">
    <source>
        <dbReference type="ARBA" id="ARBA00007749"/>
    </source>
</evidence>
<dbReference type="InterPro" id="IPR051013">
    <property type="entry name" value="MBL_superfamily_lactonases"/>
</dbReference>
<dbReference type="InterPro" id="IPR036866">
    <property type="entry name" value="RibonucZ/Hydroxyglut_hydro"/>
</dbReference>
<keyword evidence="4" id="KW-0862">Zinc</keyword>
<dbReference type="STRING" id="371602.SAMN04487984_0975"/>
<evidence type="ECO:0000256" key="4">
    <source>
        <dbReference type="ARBA" id="ARBA00022833"/>
    </source>
</evidence>
<protein>
    <submittedName>
        <fullName evidence="6">Glyoxylase, beta-lactamase superfamily II</fullName>
    </submittedName>
</protein>
<comment type="similarity">
    <text evidence="1">Belongs to the metallo-beta-lactamase superfamily.</text>
</comment>
<gene>
    <name evidence="6" type="ORF">SAMN04487984_0975</name>
</gene>
<keyword evidence="2" id="KW-0479">Metal-binding</keyword>
<evidence type="ECO:0000313" key="6">
    <source>
        <dbReference type="EMBL" id="SMC40559.1"/>
    </source>
</evidence>
<dbReference type="PANTHER" id="PTHR42978:SF6">
    <property type="entry name" value="QUORUM-QUENCHING LACTONASE YTNP-RELATED"/>
    <property type="match status" value="1"/>
</dbReference>